<keyword evidence="4" id="KW-0732">Signal</keyword>
<protein>
    <submittedName>
        <fullName evidence="8">Efflux RND transporter periplasmic adaptor subunit</fullName>
    </submittedName>
</protein>
<dbReference type="NCBIfam" id="TIGR01730">
    <property type="entry name" value="RND_mfp"/>
    <property type="match status" value="1"/>
</dbReference>
<dbReference type="InterPro" id="IPR006143">
    <property type="entry name" value="RND_pump_MFP"/>
</dbReference>
<keyword evidence="9" id="KW-1185">Reference proteome</keyword>
<evidence type="ECO:0000256" key="4">
    <source>
        <dbReference type="SAM" id="SignalP"/>
    </source>
</evidence>
<dbReference type="Pfam" id="PF25917">
    <property type="entry name" value="BSH_RND"/>
    <property type="match status" value="1"/>
</dbReference>
<dbReference type="Gene3D" id="2.40.420.20">
    <property type="match status" value="1"/>
</dbReference>
<evidence type="ECO:0000259" key="5">
    <source>
        <dbReference type="Pfam" id="PF25917"/>
    </source>
</evidence>
<feature type="region of interest" description="Disordered" evidence="3">
    <location>
        <begin position="26"/>
        <end position="46"/>
    </location>
</feature>
<feature type="signal peptide" evidence="4">
    <location>
        <begin position="1"/>
        <end position="21"/>
    </location>
</feature>
<dbReference type="SUPFAM" id="SSF111369">
    <property type="entry name" value="HlyD-like secretion proteins"/>
    <property type="match status" value="1"/>
</dbReference>
<dbReference type="PANTHER" id="PTHR30158">
    <property type="entry name" value="ACRA/E-RELATED COMPONENT OF DRUG EFFLUX TRANSPORTER"/>
    <property type="match status" value="1"/>
</dbReference>
<feature type="compositionally biased region" description="Gly residues" evidence="3">
    <location>
        <begin position="31"/>
        <end position="46"/>
    </location>
</feature>
<dbReference type="EMBL" id="JBHUFD010000003">
    <property type="protein sequence ID" value="MFD1873119.1"/>
    <property type="molecule type" value="Genomic_DNA"/>
</dbReference>
<organism evidence="8 9">
    <name type="scientific">Hymenobacter bucti</name>
    <dbReference type="NCBI Taxonomy" id="1844114"/>
    <lineage>
        <taxon>Bacteria</taxon>
        <taxon>Pseudomonadati</taxon>
        <taxon>Bacteroidota</taxon>
        <taxon>Cytophagia</taxon>
        <taxon>Cytophagales</taxon>
        <taxon>Hymenobacteraceae</taxon>
        <taxon>Hymenobacter</taxon>
    </lineage>
</organism>
<name>A0ABW4QU58_9BACT</name>
<dbReference type="Pfam" id="PF25944">
    <property type="entry name" value="Beta-barrel_RND"/>
    <property type="match status" value="1"/>
</dbReference>
<evidence type="ECO:0000259" key="6">
    <source>
        <dbReference type="Pfam" id="PF25944"/>
    </source>
</evidence>
<accession>A0ABW4QU58</accession>
<feature type="domain" description="Multidrug resistance protein MdtA-like barrel-sandwich hybrid" evidence="5">
    <location>
        <begin position="80"/>
        <end position="220"/>
    </location>
</feature>
<dbReference type="InterPro" id="IPR058625">
    <property type="entry name" value="MdtA-like_BSH"/>
</dbReference>
<gene>
    <name evidence="8" type="ORF">ACFSDX_11810</name>
</gene>
<dbReference type="Proteomes" id="UP001597197">
    <property type="component" value="Unassembled WGS sequence"/>
</dbReference>
<dbReference type="Gene3D" id="2.40.30.170">
    <property type="match status" value="1"/>
</dbReference>
<evidence type="ECO:0000313" key="9">
    <source>
        <dbReference type="Proteomes" id="UP001597197"/>
    </source>
</evidence>
<comment type="similarity">
    <text evidence="2">Belongs to the membrane fusion protein (MFP) (TC 8.A.1) family.</text>
</comment>
<evidence type="ECO:0000256" key="2">
    <source>
        <dbReference type="ARBA" id="ARBA00009477"/>
    </source>
</evidence>
<comment type="caution">
    <text evidence="8">The sequence shown here is derived from an EMBL/GenBank/DDBJ whole genome shotgun (WGS) entry which is preliminary data.</text>
</comment>
<evidence type="ECO:0000256" key="1">
    <source>
        <dbReference type="ARBA" id="ARBA00004196"/>
    </source>
</evidence>
<reference evidence="9" key="1">
    <citation type="journal article" date="2019" name="Int. J. Syst. Evol. Microbiol.">
        <title>The Global Catalogue of Microorganisms (GCM) 10K type strain sequencing project: providing services to taxonomists for standard genome sequencing and annotation.</title>
        <authorList>
            <consortium name="The Broad Institute Genomics Platform"/>
            <consortium name="The Broad Institute Genome Sequencing Center for Infectious Disease"/>
            <person name="Wu L."/>
            <person name="Ma J."/>
        </authorList>
    </citation>
    <scope>NUCLEOTIDE SEQUENCE [LARGE SCALE GENOMIC DNA]</scope>
    <source>
        <strain evidence="9">CGMCC 1.15795</strain>
    </source>
</reference>
<evidence type="ECO:0000259" key="7">
    <source>
        <dbReference type="Pfam" id="PF25967"/>
    </source>
</evidence>
<dbReference type="Pfam" id="PF25967">
    <property type="entry name" value="RND-MFP_C"/>
    <property type="match status" value="1"/>
</dbReference>
<dbReference type="Gene3D" id="1.10.287.470">
    <property type="entry name" value="Helix hairpin bin"/>
    <property type="match status" value="1"/>
</dbReference>
<evidence type="ECO:0000256" key="3">
    <source>
        <dbReference type="SAM" id="MobiDB-lite"/>
    </source>
</evidence>
<proteinExistence type="inferred from homology"/>
<feature type="domain" description="Multidrug resistance protein MdtA-like beta-barrel" evidence="6">
    <location>
        <begin position="237"/>
        <end position="313"/>
    </location>
</feature>
<feature type="chain" id="PRO_5046597574" evidence="4">
    <location>
        <begin position="22"/>
        <end position="412"/>
    </location>
</feature>
<dbReference type="RefSeq" id="WP_382313638.1">
    <property type="nucleotide sequence ID" value="NZ_JBHUFD010000003.1"/>
</dbReference>
<dbReference type="PROSITE" id="PS51257">
    <property type="entry name" value="PROKAR_LIPOPROTEIN"/>
    <property type="match status" value="1"/>
</dbReference>
<evidence type="ECO:0000313" key="8">
    <source>
        <dbReference type="EMBL" id="MFD1873119.1"/>
    </source>
</evidence>
<comment type="subcellular location">
    <subcellularLocation>
        <location evidence="1">Cell envelope</location>
    </subcellularLocation>
</comment>
<sequence length="412" mass="42427">MKQVASSLAASLLCLMLAASACNSKSDQAAAGGGPPGAGGPGGGSGGPAQVLDYGVLTLQPSTAELHTDYPTALQGQADVEIRPKVEGFIDQVLVDEGAHVRKGQLLFRLNSDEADQQVRAAQSAVLSAQADVTTAQLDVSKTEPLVADKILSAYTLNAYRATLQAKKALLAQSRASLIGTQKTQSYTRINSPVDGVIGTLPYKLGSLVNATSTQPLTTVSSNSSVRAYFSINEKDALTLGEANKGLSAAQRLAKLPRVQLVLANGQLYQRPGRVEAASGLVNSSTGSVQVRADFPNPDGLLHSGATGRVRVPQTVPNALLVPQAATYELQGKRFVYVVGAGNKVVNTAIDVLPLTDGLNYVVSSGLKAGDQIVTEGVNNLQDGQAIKPRPVTAATATAVATPAAAPVASAR</sequence>
<dbReference type="InterPro" id="IPR058626">
    <property type="entry name" value="MdtA-like_b-barrel"/>
</dbReference>
<dbReference type="PANTHER" id="PTHR30158:SF23">
    <property type="entry name" value="MULTIDRUG RESISTANCE PROTEIN MEXA"/>
    <property type="match status" value="1"/>
</dbReference>
<dbReference type="Gene3D" id="2.40.50.100">
    <property type="match status" value="1"/>
</dbReference>
<dbReference type="InterPro" id="IPR058627">
    <property type="entry name" value="MdtA-like_C"/>
</dbReference>
<feature type="domain" description="Multidrug resistance protein MdtA-like C-terminal permuted SH3" evidence="7">
    <location>
        <begin position="318"/>
        <end position="379"/>
    </location>
</feature>